<feature type="domain" description="Peptidase S8/S53" evidence="7">
    <location>
        <begin position="248"/>
        <end position="481"/>
    </location>
</feature>
<keyword evidence="9" id="KW-1185">Reference proteome</keyword>
<gene>
    <name evidence="8" type="primary">SUB8_2</name>
    <name evidence="8" type="ORF">TWF506_004077</name>
</gene>
<dbReference type="Gene3D" id="3.40.50.200">
    <property type="entry name" value="Peptidase S8/S53 domain"/>
    <property type="match status" value="1"/>
</dbReference>
<protein>
    <submittedName>
        <fullName evidence="8">Serine protease</fullName>
    </submittedName>
</protein>
<dbReference type="InterPro" id="IPR023828">
    <property type="entry name" value="Peptidase_S8_Ser-AS"/>
</dbReference>
<sequence length="531" mass="57899">MKTIHIISVGTIFAVIKQGCCTPLDRNSMGETRPDGADIKPANIKEDAPRPESSDAYLSYLVLFKDSETRSWKTILADMGFGTEIKENRPSKREPLPSRVLDQGDSRYFATSKGRHMHVFGGEDGTMRVLTMNMTQPEIERVRLLEYVELVEQNKENTVIGFLPDEVPELKPSPKIIRPLFGSSFGSAPLHCRSRGFDGKDLPIIEQCGAPWGLHRISSLVAPFPVASLSGQTALAYTYRFHEGAGIGVDIYVMDTIVDDKNVEFEGRAKLLWARSDAREGSSASWHGTHVAGTAGSRTYGVAKGPRIYGVAVIGINNSKAEYIYASGNAILRQHRKRQKDSDFAGSVVNISLNTKGDWPSMEFILRRFIEEGVHVAVAAGNDNIDACGTSPAGLSSKLPIISVGATTFDDHRISFSNWGPCVDIYAPGSNIVSVSTISSSVGRTMSGTSMSSPHVAGMMAAELTFLPEFKLDPKGLKRHILGKGIKNGVKLKHSKEDEKVVGDRLLLNNFSPSRAPPKDFARVFLPANGF</sequence>
<evidence type="ECO:0000256" key="6">
    <source>
        <dbReference type="SAM" id="MobiDB-lite"/>
    </source>
</evidence>
<dbReference type="AlphaFoldDB" id="A0AAN8RIZ4"/>
<dbReference type="GO" id="GO:0004252">
    <property type="term" value="F:serine-type endopeptidase activity"/>
    <property type="evidence" value="ECO:0007669"/>
    <property type="project" value="UniProtKB-UniRule"/>
</dbReference>
<comment type="similarity">
    <text evidence="1 5">Belongs to the peptidase S8 family.</text>
</comment>
<dbReference type="SUPFAM" id="SSF52743">
    <property type="entry name" value="Subtilisin-like"/>
    <property type="match status" value="1"/>
</dbReference>
<keyword evidence="2 5" id="KW-0645">Protease</keyword>
<dbReference type="GO" id="GO:0006508">
    <property type="term" value="P:proteolysis"/>
    <property type="evidence" value="ECO:0007669"/>
    <property type="project" value="UniProtKB-KW"/>
</dbReference>
<dbReference type="PROSITE" id="PS00138">
    <property type="entry name" value="SUBTILASE_SER"/>
    <property type="match status" value="1"/>
</dbReference>
<evidence type="ECO:0000313" key="8">
    <source>
        <dbReference type="EMBL" id="KAK6499448.1"/>
    </source>
</evidence>
<feature type="active site" description="Charge relay system" evidence="5">
    <location>
        <position position="287"/>
    </location>
</feature>
<name>A0AAN8RIZ4_9PEZI</name>
<evidence type="ECO:0000256" key="4">
    <source>
        <dbReference type="ARBA" id="ARBA00022825"/>
    </source>
</evidence>
<feature type="active site" description="Charge relay system" evidence="5">
    <location>
        <position position="450"/>
    </location>
</feature>
<dbReference type="PROSITE" id="PS51892">
    <property type="entry name" value="SUBTILASE"/>
    <property type="match status" value="1"/>
</dbReference>
<evidence type="ECO:0000256" key="3">
    <source>
        <dbReference type="ARBA" id="ARBA00022801"/>
    </source>
</evidence>
<dbReference type="PANTHER" id="PTHR43806:SF11">
    <property type="entry name" value="CEREVISIN-RELATED"/>
    <property type="match status" value="1"/>
</dbReference>
<evidence type="ECO:0000313" key="9">
    <source>
        <dbReference type="Proteomes" id="UP001307849"/>
    </source>
</evidence>
<dbReference type="InterPro" id="IPR022398">
    <property type="entry name" value="Peptidase_S8_His-AS"/>
</dbReference>
<dbReference type="PRINTS" id="PR00723">
    <property type="entry name" value="SUBTILISIN"/>
</dbReference>
<dbReference type="CDD" id="cd04077">
    <property type="entry name" value="Peptidases_S8_PCSK9_ProteinaseK_like"/>
    <property type="match status" value="1"/>
</dbReference>
<keyword evidence="3 5" id="KW-0378">Hydrolase</keyword>
<feature type="compositionally biased region" description="Basic and acidic residues" evidence="6">
    <location>
        <begin position="32"/>
        <end position="51"/>
    </location>
</feature>
<comment type="caution">
    <text evidence="8">The sequence shown here is derived from an EMBL/GenBank/DDBJ whole genome shotgun (WGS) entry which is preliminary data.</text>
</comment>
<dbReference type="PROSITE" id="PS00137">
    <property type="entry name" value="SUBTILASE_HIS"/>
    <property type="match status" value="1"/>
</dbReference>
<keyword evidence="4 5" id="KW-0720">Serine protease</keyword>
<evidence type="ECO:0000256" key="1">
    <source>
        <dbReference type="ARBA" id="ARBA00011073"/>
    </source>
</evidence>
<dbReference type="InterPro" id="IPR036852">
    <property type="entry name" value="Peptidase_S8/S53_dom_sf"/>
</dbReference>
<feature type="active site" description="Charge relay system" evidence="5">
    <location>
        <position position="255"/>
    </location>
</feature>
<proteinExistence type="inferred from homology"/>
<reference evidence="8 9" key="1">
    <citation type="submission" date="2019-10" db="EMBL/GenBank/DDBJ databases">
        <authorList>
            <person name="Palmer J.M."/>
        </authorList>
    </citation>
    <scope>NUCLEOTIDE SEQUENCE [LARGE SCALE GENOMIC DNA]</scope>
    <source>
        <strain evidence="8 9">TWF506</strain>
    </source>
</reference>
<accession>A0AAN8RIZ4</accession>
<dbReference type="InterPro" id="IPR015500">
    <property type="entry name" value="Peptidase_S8_subtilisin-rel"/>
</dbReference>
<dbReference type="Proteomes" id="UP001307849">
    <property type="component" value="Unassembled WGS sequence"/>
</dbReference>
<dbReference type="InterPro" id="IPR034193">
    <property type="entry name" value="PCSK9_ProteinaseK-like"/>
</dbReference>
<dbReference type="PANTHER" id="PTHR43806">
    <property type="entry name" value="PEPTIDASE S8"/>
    <property type="match status" value="1"/>
</dbReference>
<evidence type="ECO:0000259" key="7">
    <source>
        <dbReference type="Pfam" id="PF00082"/>
    </source>
</evidence>
<dbReference type="Pfam" id="PF00082">
    <property type="entry name" value="Peptidase_S8"/>
    <property type="match status" value="1"/>
</dbReference>
<feature type="region of interest" description="Disordered" evidence="6">
    <location>
        <begin position="24"/>
        <end position="51"/>
    </location>
</feature>
<dbReference type="EMBL" id="JAVHJM010000013">
    <property type="protein sequence ID" value="KAK6499448.1"/>
    <property type="molecule type" value="Genomic_DNA"/>
</dbReference>
<dbReference type="InterPro" id="IPR000209">
    <property type="entry name" value="Peptidase_S8/S53_dom"/>
</dbReference>
<evidence type="ECO:0000256" key="2">
    <source>
        <dbReference type="ARBA" id="ARBA00022670"/>
    </source>
</evidence>
<evidence type="ECO:0000256" key="5">
    <source>
        <dbReference type="PROSITE-ProRule" id="PRU01240"/>
    </source>
</evidence>
<organism evidence="8 9">
    <name type="scientific">Arthrobotrys conoides</name>
    <dbReference type="NCBI Taxonomy" id="74498"/>
    <lineage>
        <taxon>Eukaryota</taxon>
        <taxon>Fungi</taxon>
        <taxon>Dikarya</taxon>
        <taxon>Ascomycota</taxon>
        <taxon>Pezizomycotina</taxon>
        <taxon>Orbiliomycetes</taxon>
        <taxon>Orbiliales</taxon>
        <taxon>Orbiliaceae</taxon>
        <taxon>Arthrobotrys</taxon>
    </lineage>
</organism>
<dbReference type="InterPro" id="IPR050131">
    <property type="entry name" value="Peptidase_S8_subtilisin-like"/>
</dbReference>